<protein>
    <submittedName>
        <fullName evidence="6">Polypyrimidine tract binding protein, putative</fullName>
    </submittedName>
</protein>
<dbReference type="Pfam" id="PF13893">
    <property type="entry name" value="RRM_5"/>
    <property type="match status" value="1"/>
</dbReference>
<dbReference type="AlphaFoldDB" id="A0A1J1GN02"/>
<dbReference type="Pfam" id="PF00076">
    <property type="entry name" value="RRM_1"/>
    <property type="match status" value="1"/>
</dbReference>
<evidence type="ECO:0000256" key="1">
    <source>
        <dbReference type="ARBA" id="ARBA00022737"/>
    </source>
</evidence>
<dbReference type="VEuPathDB" id="PlasmoDB:PGAL8A_00135000"/>
<gene>
    <name evidence="6" type="ORF">PGAL8A_00135000</name>
</gene>
<dbReference type="Gene3D" id="3.30.70.330">
    <property type="match status" value="4"/>
</dbReference>
<dbReference type="SMART" id="SM00360">
    <property type="entry name" value="RRM"/>
    <property type="match status" value="4"/>
</dbReference>
<dbReference type="RefSeq" id="XP_028526467.1">
    <property type="nucleotide sequence ID" value="XM_028674880.1"/>
</dbReference>
<dbReference type="OMA" id="CYNIPKD"/>
<proteinExistence type="predicted"/>
<dbReference type="InterPro" id="IPR000504">
    <property type="entry name" value="RRM_dom"/>
</dbReference>
<dbReference type="EMBL" id="CVMV01000019">
    <property type="protein sequence ID" value="CRG93645.1"/>
    <property type="molecule type" value="Genomic_DNA"/>
</dbReference>
<dbReference type="InterPro" id="IPR035979">
    <property type="entry name" value="RBD_domain_sf"/>
</dbReference>
<dbReference type="OrthoDB" id="296632at2759"/>
<organism evidence="6 7">
    <name type="scientific">Plasmodium gallinaceum</name>
    <dbReference type="NCBI Taxonomy" id="5849"/>
    <lineage>
        <taxon>Eukaryota</taxon>
        <taxon>Sar</taxon>
        <taxon>Alveolata</taxon>
        <taxon>Apicomplexa</taxon>
        <taxon>Aconoidasida</taxon>
        <taxon>Haemosporida</taxon>
        <taxon>Plasmodiidae</taxon>
        <taxon>Plasmodium</taxon>
        <taxon>Plasmodium (Haemamoeba)</taxon>
    </lineage>
</organism>
<evidence type="ECO:0000256" key="4">
    <source>
        <dbReference type="SAM" id="MobiDB-lite"/>
    </source>
</evidence>
<dbReference type="InterPro" id="IPR012677">
    <property type="entry name" value="Nucleotide-bd_a/b_plait_sf"/>
</dbReference>
<dbReference type="PROSITE" id="PS50102">
    <property type="entry name" value="RRM"/>
    <property type="match status" value="1"/>
</dbReference>
<sequence>MNKRTLSDDQNDNEKNKTGVKRYLMSSDDHYEKQKLNYEKNYHSKYNSNSFNETKENENINNMINNNTGNNNNNNNNNNNVDDNSNTNHNNNNTNNSNMNTSTNNNNSNNNINTSINNNINNSNSNNNSSNSNSNDNNNDINNNNNSSSNKYYSNDCKKRKGRYSMPFLKKEKNNVNTILILKNVPKDADEEDIKSFMRPFIKNKIPEINFYDDEIIVKLYDDELNENMYNYFNEHPTQIKGSFVKVKLSKISDDNKENLDTYENSSNKNNNSKEKLEKKNSKHNKNECSKVILVSVINLHYPVDIELIYYLFSKCGIVEKIITFSRNPVIYQALVQFKNIETAKEAIKTLHNRNIYDGCNTIQIQYSFLKELVVKSNNSSSWDYTTSSTSKNKNFSNFQNSHGVLPTPTRKHKDSELYHLIERKFKLVDFETKNPSKTPVLICYNIPKEYTDVNKLFNLFSVYGFVSRIKILREKPDSALIQYSNYLYSSLAQECLQHAKICDQTIELHFSKIHDIRISSQQKKNESYKAKSFNNYDQRYLAADQVKYIKGACRPTKTLFISNVNEEVNEECIVNLFNKYGEINKLKFQPFKEGKKHLMITVEMNSEDMATRALMDFHNYYLKDRSIKVSYTKTRLV</sequence>
<keyword evidence="7" id="KW-1185">Reference proteome</keyword>
<dbReference type="GO" id="GO:0003723">
    <property type="term" value="F:RNA binding"/>
    <property type="evidence" value="ECO:0007669"/>
    <property type="project" value="UniProtKB-UniRule"/>
</dbReference>
<dbReference type="Proteomes" id="UP000220797">
    <property type="component" value="Unassembled WGS sequence"/>
</dbReference>
<keyword evidence="1" id="KW-0677">Repeat</keyword>
<dbReference type="SUPFAM" id="SSF54928">
    <property type="entry name" value="RNA-binding domain, RBD"/>
    <property type="match status" value="3"/>
</dbReference>
<dbReference type="Pfam" id="PF11835">
    <property type="entry name" value="RRM_8"/>
    <property type="match status" value="1"/>
</dbReference>
<feature type="region of interest" description="Disordered" evidence="4">
    <location>
        <begin position="1"/>
        <end position="27"/>
    </location>
</feature>
<feature type="compositionally biased region" description="Low complexity" evidence="4">
    <location>
        <begin position="60"/>
        <end position="150"/>
    </location>
</feature>
<accession>A0A1J1GN02</accession>
<dbReference type="GeneID" id="39729875"/>
<dbReference type="PANTHER" id="PTHR15592">
    <property type="entry name" value="MATRIN 3/NUCLEAR PROTEIN 220-RELATED"/>
    <property type="match status" value="1"/>
</dbReference>
<name>A0A1J1GN02_PLAGA</name>
<evidence type="ECO:0000256" key="2">
    <source>
        <dbReference type="ARBA" id="ARBA00022884"/>
    </source>
</evidence>
<evidence type="ECO:0000256" key="3">
    <source>
        <dbReference type="PROSITE-ProRule" id="PRU00176"/>
    </source>
</evidence>
<feature type="region of interest" description="Disordered" evidence="4">
    <location>
        <begin position="60"/>
        <end position="158"/>
    </location>
</feature>
<evidence type="ECO:0000313" key="6">
    <source>
        <dbReference type="EMBL" id="CRG93645.1"/>
    </source>
</evidence>
<feature type="compositionally biased region" description="Basic and acidic residues" evidence="4">
    <location>
        <begin position="272"/>
        <end position="283"/>
    </location>
</feature>
<keyword evidence="2 3" id="KW-0694">RNA-binding</keyword>
<dbReference type="CDD" id="cd12422">
    <property type="entry name" value="RRM2_PTBP1_hnRNPL_like"/>
    <property type="match status" value="1"/>
</dbReference>
<comment type="caution">
    <text evidence="6">The sequence shown here is derived from an EMBL/GenBank/DDBJ whole genome shotgun (WGS) entry which is preliminary data.</text>
</comment>
<evidence type="ECO:0000313" key="7">
    <source>
        <dbReference type="Proteomes" id="UP000220797"/>
    </source>
</evidence>
<reference evidence="6" key="1">
    <citation type="submission" date="2015-04" db="EMBL/GenBank/DDBJ databases">
        <authorList>
            <consortium name="Pathogen Informatics"/>
        </authorList>
    </citation>
    <scope>NUCLEOTIDE SEQUENCE [LARGE SCALE GENOMIC DNA]</scope>
    <source>
        <strain evidence="6">8A</strain>
    </source>
</reference>
<feature type="domain" description="RRM" evidence="5">
    <location>
        <begin position="558"/>
        <end position="635"/>
    </location>
</feature>
<evidence type="ECO:0000259" key="5">
    <source>
        <dbReference type="PROSITE" id="PS50102"/>
    </source>
</evidence>
<feature type="region of interest" description="Disordered" evidence="4">
    <location>
        <begin position="258"/>
        <end position="283"/>
    </location>
</feature>
<dbReference type="InterPro" id="IPR021790">
    <property type="entry name" value="PTBP1-like_RRM2"/>
</dbReference>